<dbReference type="FunFam" id="2.40.10.10:FF:000005">
    <property type="entry name" value="Serine protease 37"/>
    <property type="match status" value="1"/>
</dbReference>
<reference evidence="3 4" key="1">
    <citation type="submission" date="2016-06" db="EMBL/GenBank/DDBJ databases">
        <title>The Draft Genome Sequence and Annotation of the Desert Woodrat Neotoma lepida.</title>
        <authorList>
            <person name="Campbell M."/>
            <person name="Oakeson K.F."/>
            <person name="Yandell M."/>
            <person name="Halpert J.R."/>
            <person name="Dearing D."/>
        </authorList>
    </citation>
    <scope>NUCLEOTIDE SEQUENCE [LARGE SCALE GENOMIC DNA]</scope>
    <source>
        <strain evidence="3">417</strain>
        <tissue evidence="3">Liver</tissue>
    </source>
</reference>
<dbReference type="OrthoDB" id="5565075at2759"/>
<evidence type="ECO:0000313" key="3">
    <source>
        <dbReference type="EMBL" id="OBS75501.1"/>
    </source>
</evidence>
<dbReference type="Gene3D" id="2.40.10.10">
    <property type="entry name" value="Trypsin-like serine proteases"/>
    <property type="match status" value="1"/>
</dbReference>
<keyword evidence="1" id="KW-1015">Disulfide bond</keyword>
<dbReference type="Proteomes" id="UP000092124">
    <property type="component" value="Unassembled WGS sequence"/>
</dbReference>
<dbReference type="InterPro" id="IPR009003">
    <property type="entry name" value="Peptidase_S1_PA"/>
</dbReference>
<gene>
    <name evidence="3" type="ORF">A6R68_18047</name>
</gene>
<proteinExistence type="predicted"/>
<evidence type="ECO:0000259" key="2">
    <source>
        <dbReference type="Pfam" id="PF00089"/>
    </source>
</evidence>
<dbReference type="SUPFAM" id="SSF50494">
    <property type="entry name" value="Trypsin-like serine proteases"/>
    <property type="match status" value="1"/>
</dbReference>
<dbReference type="InterPro" id="IPR043504">
    <property type="entry name" value="Peptidase_S1_PA_chymotrypsin"/>
</dbReference>
<evidence type="ECO:0000313" key="4">
    <source>
        <dbReference type="Proteomes" id="UP000092124"/>
    </source>
</evidence>
<dbReference type="PANTHER" id="PTHR24271">
    <property type="entry name" value="KALLIKREIN-RELATED"/>
    <property type="match status" value="1"/>
</dbReference>
<dbReference type="InterPro" id="IPR001254">
    <property type="entry name" value="Trypsin_dom"/>
</dbReference>
<dbReference type="InterPro" id="IPR018114">
    <property type="entry name" value="TRYPSIN_HIS"/>
</dbReference>
<dbReference type="Pfam" id="PF00089">
    <property type="entry name" value="Trypsin"/>
    <property type="match status" value="1"/>
</dbReference>
<feature type="domain" description="Peptidase S1" evidence="2">
    <location>
        <begin position="8"/>
        <end position="77"/>
    </location>
</feature>
<organism evidence="3 4">
    <name type="scientific">Neotoma lepida</name>
    <name type="common">Desert woodrat</name>
    <dbReference type="NCBI Taxonomy" id="56216"/>
    <lineage>
        <taxon>Eukaryota</taxon>
        <taxon>Metazoa</taxon>
        <taxon>Chordata</taxon>
        <taxon>Craniata</taxon>
        <taxon>Vertebrata</taxon>
        <taxon>Euteleostomi</taxon>
        <taxon>Mammalia</taxon>
        <taxon>Eutheria</taxon>
        <taxon>Euarchontoglires</taxon>
        <taxon>Glires</taxon>
        <taxon>Rodentia</taxon>
        <taxon>Myomorpha</taxon>
        <taxon>Muroidea</taxon>
        <taxon>Cricetidae</taxon>
        <taxon>Neotominae</taxon>
        <taxon>Neotoma</taxon>
    </lineage>
</organism>
<dbReference type="GO" id="GO:0006508">
    <property type="term" value="P:proteolysis"/>
    <property type="evidence" value="ECO:0007669"/>
    <property type="project" value="InterPro"/>
</dbReference>
<protein>
    <recommendedName>
        <fullName evidence="2">Peptidase S1 domain-containing protein</fullName>
    </recommendedName>
</protein>
<dbReference type="PRINTS" id="PR00722">
    <property type="entry name" value="CHYMOTRYPSIN"/>
</dbReference>
<keyword evidence="4" id="KW-1185">Reference proteome</keyword>
<dbReference type="PANTHER" id="PTHR24271:SF22">
    <property type="entry name" value="MAST CELL PROTEASE 8"/>
    <property type="match status" value="1"/>
</dbReference>
<dbReference type="PROSITE" id="PS00134">
    <property type="entry name" value="TRYPSIN_HIS"/>
    <property type="match status" value="1"/>
</dbReference>
<dbReference type="STRING" id="56216.A0A1A6HB29"/>
<evidence type="ECO:0000256" key="1">
    <source>
        <dbReference type="ARBA" id="ARBA00023157"/>
    </source>
</evidence>
<comment type="caution">
    <text evidence="3">The sequence shown here is derived from an EMBL/GenBank/DDBJ whole genome shotgun (WGS) entry which is preliminary data.</text>
</comment>
<accession>A0A1A6HB29</accession>
<dbReference type="EMBL" id="LZPO01037226">
    <property type="protein sequence ID" value="OBS75501.1"/>
    <property type="molecule type" value="Genomic_DNA"/>
</dbReference>
<dbReference type="GO" id="GO:0004252">
    <property type="term" value="F:serine-type endopeptidase activity"/>
    <property type="evidence" value="ECO:0007669"/>
    <property type="project" value="InterPro"/>
</dbReference>
<dbReference type="AlphaFoldDB" id="A0A1A6HB29"/>
<dbReference type="InterPro" id="IPR001314">
    <property type="entry name" value="Peptidase_S1A"/>
</dbReference>
<dbReference type="GO" id="GO:0005737">
    <property type="term" value="C:cytoplasm"/>
    <property type="evidence" value="ECO:0007669"/>
    <property type="project" value="TreeGrafter"/>
</dbReference>
<sequence length="77" mass="8536">MALLEIHRSESATVQCGGFLVRDDIVMTAAHCNGRKINVILGAHNIKKQKNTQHISVIKAIPHNDYNTTKANDIMLL</sequence>
<feature type="non-terminal residue" evidence="3">
    <location>
        <position position="77"/>
    </location>
</feature>
<name>A0A1A6HB29_NEOLE</name>